<feature type="domain" description="NfeD integral membrane" evidence="9">
    <location>
        <begin position="275"/>
        <end position="389"/>
    </location>
</feature>
<dbReference type="PANTHER" id="PTHR33507:SF4">
    <property type="entry name" value="NODULATION COMPETITIVENESS PROTEIN NFED"/>
    <property type="match status" value="1"/>
</dbReference>
<feature type="transmembrane region" description="Helical" evidence="6">
    <location>
        <begin position="266"/>
        <end position="288"/>
    </location>
</feature>
<dbReference type="Proteomes" id="UP000230390">
    <property type="component" value="Unassembled WGS sequence"/>
</dbReference>
<evidence type="ECO:0000256" key="1">
    <source>
        <dbReference type="ARBA" id="ARBA00004141"/>
    </source>
</evidence>
<dbReference type="Pfam" id="PF01957">
    <property type="entry name" value="NfeD"/>
    <property type="match status" value="1"/>
</dbReference>
<evidence type="ECO:0000259" key="10">
    <source>
        <dbReference type="Pfam" id="PF25145"/>
    </source>
</evidence>
<dbReference type="AlphaFoldDB" id="A0A2G8TGF0"/>
<proteinExistence type="predicted"/>
<dbReference type="CDD" id="cd07020">
    <property type="entry name" value="Clp_protease_NfeD_1"/>
    <property type="match status" value="1"/>
</dbReference>
<dbReference type="Gene3D" id="2.40.50.140">
    <property type="entry name" value="Nucleic acid-binding proteins"/>
    <property type="match status" value="1"/>
</dbReference>
<evidence type="ECO:0000259" key="9">
    <source>
        <dbReference type="Pfam" id="PF24961"/>
    </source>
</evidence>
<dbReference type="PANTHER" id="PTHR33507">
    <property type="entry name" value="INNER MEMBRANE PROTEIN YBBJ"/>
    <property type="match status" value="1"/>
</dbReference>
<dbReference type="SUPFAM" id="SSF141322">
    <property type="entry name" value="NfeD domain-like"/>
    <property type="match status" value="1"/>
</dbReference>
<comment type="caution">
    <text evidence="11">The sequence shown here is derived from an EMBL/GenBank/DDBJ whole genome shotgun (WGS) entry which is preliminary data.</text>
</comment>
<protein>
    <submittedName>
        <fullName evidence="11">Serine protease</fullName>
    </submittedName>
</protein>
<dbReference type="InterPro" id="IPR056739">
    <property type="entry name" value="NfeD_membrane"/>
</dbReference>
<evidence type="ECO:0000259" key="8">
    <source>
        <dbReference type="Pfam" id="PF01957"/>
    </source>
</evidence>
<dbReference type="Pfam" id="PF25145">
    <property type="entry name" value="NfeD1b_N"/>
    <property type="match status" value="1"/>
</dbReference>
<feature type="compositionally biased region" description="Basic and acidic residues" evidence="5">
    <location>
        <begin position="145"/>
        <end position="155"/>
    </location>
</feature>
<dbReference type="InterPro" id="IPR056738">
    <property type="entry name" value="NfeD1b_N"/>
</dbReference>
<dbReference type="EMBL" id="PDOC01000005">
    <property type="protein sequence ID" value="PIL45127.1"/>
    <property type="molecule type" value="Genomic_DNA"/>
</dbReference>
<evidence type="ECO:0000256" key="2">
    <source>
        <dbReference type="ARBA" id="ARBA00022692"/>
    </source>
</evidence>
<dbReference type="GO" id="GO:0008233">
    <property type="term" value="F:peptidase activity"/>
    <property type="evidence" value="ECO:0007669"/>
    <property type="project" value="UniProtKB-KW"/>
</dbReference>
<feature type="domain" description="NfeD-like C-terminal" evidence="8">
    <location>
        <begin position="407"/>
        <end position="461"/>
    </location>
</feature>
<evidence type="ECO:0000256" key="4">
    <source>
        <dbReference type="ARBA" id="ARBA00023136"/>
    </source>
</evidence>
<evidence type="ECO:0000256" key="7">
    <source>
        <dbReference type="SAM" id="SignalP"/>
    </source>
</evidence>
<keyword evidence="11" id="KW-0378">Hydrolase</keyword>
<reference evidence="11 12" key="1">
    <citation type="submission" date="2017-10" db="EMBL/GenBank/DDBJ databases">
        <title>Massilia psychrophilum sp. nov., a novel purple-pigmented bacterium isolated from Tianshan glacier, Xinjiang Municipality, China.</title>
        <authorList>
            <person name="Wang H."/>
        </authorList>
    </citation>
    <scope>NUCLEOTIDE SEQUENCE [LARGE SCALE GENOMIC DNA]</scope>
    <source>
        <strain evidence="11 12">JCM 30074</strain>
    </source>
</reference>
<feature type="chain" id="PRO_5013647939" evidence="7">
    <location>
        <begin position="25"/>
        <end position="471"/>
    </location>
</feature>
<evidence type="ECO:0000256" key="5">
    <source>
        <dbReference type="SAM" id="MobiDB-lite"/>
    </source>
</evidence>
<feature type="signal peptide" evidence="7">
    <location>
        <begin position="1"/>
        <end position="24"/>
    </location>
</feature>
<comment type="subcellular location">
    <subcellularLocation>
        <location evidence="1">Membrane</location>
        <topology evidence="1">Multi-pass membrane protein</topology>
    </subcellularLocation>
</comment>
<feature type="domain" description="NfeD1b N-terminal" evidence="10">
    <location>
        <begin position="35"/>
        <end position="129"/>
    </location>
</feature>
<sequence>MLDRVLRLVLVALLLACVAPATSAAPRAAVTLLTIDGPIGPASADYVVRGIARAATDGSQLVILQIDTPGGLDLSMRSVIKAILTSPVPVASFVAPSGARAASAGTYILYASHIAAMAPGTNLGAATPVQIGAPGMEPEGKPPPARKEGEPRDKPGTPAGTPPAATPPLTSALERKAVNDAAAYLRGLAQMRGRNADWADRSVREGLSLSAEDALKERVIDHIVPDVAALTARLDGAIVQVLGRPLKLQTAGAPLVNVQPDTRSRLLTVITNPSIALILMSIGIYGLLFEFMSPGAVAPGVIGAICLVLALYGLQLLPVNYAGLALILLGITFMVAESFLPSFGTLGLGGIAAFVAGALILIDTDLPDYGIPIWLVATVAIASALLMALTVNVALRSRRRAVVTGIDNLIGTVAEMLDDTEREGWANAGGETWRVSTAVPLRRGQQVRIVGRAGPILDVAPIDYYNKGELP</sequence>
<keyword evidence="3 6" id="KW-1133">Transmembrane helix</keyword>
<feature type="transmembrane region" description="Helical" evidence="6">
    <location>
        <begin position="295"/>
        <end position="313"/>
    </location>
</feature>
<accession>A0A2G8TGF0</accession>
<dbReference type="Pfam" id="PF24961">
    <property type="entry name" value="NfeD_membrane"/>
    <property type="match status" value="1"/>
</dbReference>
<dbReference type="OrthoDB" id="5289056at2"/>
<organism evidence="11 12">
    <name type="scientific">Massilia eurypsychrophila</name>
    <dbReference type="NCBI Taxonomy" id="1485217"/>
    <lineage>
        <taxon>Bacteria</taxon>
        <taxon>Pseudomonadati</taxon>
        <taxon>Pseudomonadota</taxon>
        <taxon>Betaproteobacteria</taxon>
        <taxon>Burkholderiales</taxon>
        <taxon>Oxalobacteraceae</taxon>
        <taxon>Telluria group</taxon>
        <taxon>Massilia</taxon>
    </lineage>
</organism>
<keyword evidence="12" id="KW-1185">Reference proteome</keyword>
<dbReference type="InterPro" id="IPR052165">
    <property type="entry name" value="Membrane_assoc_protease"/>
</dbReference>
<keyword evidence="11" id="KW-0645">Protease</keyword>
<evidence type="ECO:0000256" key="6">
    <source>
        <dbReference type="SAM" id="Phobius"/>
    </source>
</evidence>
<dbReference type="InterPro" id="IPR012340">
    <property type="entry name" value="NA-bd_OB-fold"/>
</dbReference>
<dbReference type="GO" id="GO:0006508">
    <property type="term" value="P:proteolysis"/>
    <property type="evidence" value="ECO:0007669"/>
    <property type="project" value="UniProtKB-KW"/>
</dbReference>
<gene>
    <name evidence="11" type="ORF">CR105_10215</name>
</gene>
<keyword evidence="4 6" id="KW-0472">Membrane</keyword>
<evidence type="ECO:0000256" key="3">
    <source>
        <dbReference type="ARBA" id="ARBA00022989"/>
    </source>
</evidence>
<keyword evidence="2 6" id="KW-0812">Transmembrane</keyword>
<dbReference type="Gene3D" id="3.90.226.10">
    <property type="entry name" value="2-enoyl-CoA Hydratase, Chain A, domain 1"/>
    <property type="match status" value="1"/>
</dbReference>
<dbReference type="GO" id="GO:0016020">
    <property type="term" value="C:membrane"/>
    <property type="evidence" value="ECO:0007669"/>
    <property type="project" value="UniProtKB-SubCell"/>
</dbReference>
<feature type="transmembrane region" description="Helical" evidence="6">
    <location>
        <begin position="374"/>
        <end position="395"/>
    </location>
</feature>
<evidence type="ECO:0000313" key="12">
    <source>
        <dbReference type="Proteomes" id="UP000230390"/>
    </source>
</evidence>
<dbReference type="InterPro" id="IPR029045">
    <property type="entry name" value="ClpP/crotonase-like_dom_sf"/>
</dbReference>
<feature type="region of interest" description="Disordered" evidence="5">
    <location>
        <begin position="128"/>
        <end position="169"/>
    </location>
</feature>
<dbReference type="SUPFAM" id="SSF52096">
    <property type="entry name" value="ClpP/crotonase"/>
    <property type="match status" value="1"/>
</dbReference>
<dbReference type="InterPro" id="IPR002810">
    <property type="entry name" value="NfeD-like_C"/>
</dbReference>
<evidence type="ECO:0000313" key="11">
    <source>
        <dbReference type="EMBL" id="PIL45127.1"/>
    </source>
</evidence>
<feature type="transmembrane region" description="Helical" evidence="6">
    <location>
        <begin position="343"/>
        <end position="362"/>
    </location>
</feature>
<keyword evidence="7" id="KW-0732">Signal</keyword>
<name>A0A2G8TGF0_9BURK</name>
<dbReference type="FunFam" id="3.90.226.10:FF:000089">
    <property type="entry name" value="Membrane-bound serine protease"/>
    <property type="match status" value="1"/>
</dbReference>